<comment type="caution">
    <text evidence="2">The sequence shown here is derived from an EMBL/GenBank/DDBJ whole genome shotgun (WGS) entry which is preliminary data.</text>
</comment>
<sequence>MNNFPRIGDLIEVPPVQTVIRLEEGRTRSEEISTSFVFTGEVTSHFAVLADALLKNHGRGFFLQGDFGAGKSHFLAILSAWLDGNPGSEILTERHGGLRRLQAAGRRFLTVSVSLVNYRATTPLERIIVEAVETALLSHGIEIRLTPLSAFLSYFATLLENKDLAQAFAEQAGIFPAGSEQIDAYLRSNPRQAYTAGMRFMKSHGMVAPEALVEDRHETFARVLKAMRAAGFDGLVIIIDELSEFFRSKPDARALNEDARTLQLVGELAAGEPLWIIAAVQESIERTGDISQVTFQKIKDRFPVKLVLSTLHIKALISERLVRKKPGCAETLHRVYDYLRRQFPAFRWRFEDFQATYPVHPITIALLDGLGDLFSEHRGIVDFVYTRLAGDQTMGIAGILDRPAYELLGPDSIYDHFHQRMAEFSGFNVYPRHVIPHLDEVIEQSIDAEDQDLARRIVRILVLYRIHPTADIPTVKEITEQAACALSDQDPSLNIQFVTEAILDPLVAKSKFLVKRSPDIADPLEAVYEVLAEEDPAKTLKARILRAASEIPADDSRLLTTVFSDMPESMSWPGPGFWEQGTTRIVDWRHSARKAFVAFLIPGEEVSLKDRLRQVLSEAAADFAVVISIGTTDFAMNASAVWEIPLAMSEENRLILREFLATKHIASGLQPSNPADSPLIEAVREAVERLKPAAQKAALTVFYAGAFTDARLAVDPVICQMKRFDRLLDEAGAMLLEERYPGYREIAPRKVAPSPRLYQRLLDEFIRPGSMSLRQAHTQGLNDAIEGLATPLGLVELRSGSYIFAPDPENHLLLSTVFGLMNTAAETRLSGVLHSLRTGRFGLPDDMAYFLLTALAYGGLITLMKNGRALPLDFLHLASVKNADALAPGEVIGRHDRETLMNECAFLAPAGGWESFGLRQQREAWQSVIKFRDWATKTVPDIARRLSMFAEFTAFKTFDLGSLQSQLDTLLSLCEEIKVSYPAREGLERFLKAWRGLGFASHQVEFIKGVRKFLAQQAEQFVFVNHYIRHTAVDHAGSEDHDIAELKNNVMQLLNHPDELVRDDDSSRLQQAFDSFRTVYASFYTQKHTEHYQQLAPKPLSRLAKRALGLLKRLAAIEALDRPPGLEALLQQVHAPKVSECRRNLTEELMRSPVCNCAFVPGETPRPPRIESPEKAIARYLDEYLQILKRPAVREAIGARIFALAEAAPDTTKRLRSLVSILEDQHASTSGLLDVLDDRTADEISKSLAGRVVIEKRVLGDLYSRLGGRRLAPDQVSEIVKEWMCPVTENAVIAIEDDRGVSSGSPWPSFSWWSVMHPALFKADTRWEIRNLEDELERQFPCLQLRDALNRLDDGGILAFITDEPFHTKAIRTAWLLLAERILAKTPWPNQAEISSRHVDREIAVKVQERLSVLNTISSFWNASFPDALRVRIPLSEIPVDSWVTEELRSLAFETMRALAQRGDEWLLTLPAVEPIELSDHPRVLIIDGISPDVWLEAAEALGDTVADGSLAWFRLESSPKTAEAVAALFGFSQDALDEFAFRDIPYHQVKGDEEHSFTDILPAFPAEKPVVIRVSQVDEGAHAGRLRLAEMPGAVCRLLERELPRLRAICAGQKRRLVVTTDHGFSLTRKGLSHGKGGVLEQAIFWAEWGIE</sequence>
<organism evidence="2 3">
    <name type="scientific">Candidatus Desulfatibia profunda</name>
    <dbReference type="NCBI Taxonomy" id="2841695"/>
    <lineage>
        <taxon>Bacteria</taxon>
        <taxon>Pseudomonadati</taxon>
        <taxon>Thermodesulfobacteriota</taxon>
        <taxon>Desulfobacteria</taxon>
        <taxon>Desulfobacterales</taxon>
        <taxon>Desulfobacterales incertae sedis</taxon>
        <taxon>Candidatus Desulfatibia</taxon>
    </lineage>
</organism>
<proteinExistence type="predicted"/>
<dbReference type="InterPro" id="IPR045725">
    <property type="entry name" value="DUF6079_N"/>
</dbReference>
<protein>
    <recommendedName>
        <fullName evidence="1">DUF6079 domain-containing protein</fullName>
    </recommendedName>
</protein>
<dbReference type="EMBL" id="JACNJH010000129">
    <property type="protein sequence ID" value="MBC8361299.1"/>
    <property type="molecule type" value="Genomic_DNA"/>
</dbReference>
<reference evidence="2 3" key="1">
    <citation type="submission" date="2020-08" db="EMBL/GenBank/DDBJ databases">
        <title>Bridging the membrane lipid divide: bacteria of the FCB group superphylum have the potential to synthesize archaeal ether lipids.</title>
        <authorList>
            <person name="Villanueva L."/>
            <person name="Von Meijenfeldt F.A.B."/>
            <person name="Westbye A.B."/>
            <person name="Yadav S."/>
            <person name="Hopmans E.C."/>
            <person name="Dutilh B.E."/>
            <person name="Sinninghe Damste J.S."/>
        </authorList>
    </citation>
    <scope>NUCLEOTIDE SEQUENCE [LARGE SCALE GENOMIC DNA]</scope>
    <source>
        <strain evidence="2">NIOZ-UU30</strain>
    </source>
</reference>
<feature type="domain" description="DUF6079" evidence="1">
    <location>
        <begin position="213"/>
        <end position="304"/>
    </location>
</feature>
<evidence type="ECO:0000259" key="1">
    <source>
        <dbReference type="Pfam" id="PF19557"/>
    </source>
</evidence>
<name>A0A8J6TLJ7_9BACT</name>
<evidence type="ECO:0000313" key="3">
    <source>
        <dbReference type="Proteomes" id="UP000603434"/>
    </source>
</evidence>
<dbReference type="Pfam" id="PF19557">
    <property type="entry name" value="DUF6079_1st"/>
    <property type="match status" value="1"/>
</dbReference>
<evidence type="ECO:0000313" key="2">
    <source>
        <dbReference type="EMBL" id="MBC8361299.1"/>
    </source>
</evidence>
<gene>
    <name evidence="2" type="ORF">H8E23_07870</name>
</gene>
<dbReference type="Proteomes" id="UP000603434">
    <property type="component" value="Unassembled WGS sequence"/>
</dbReference>
<accession>A0A8J6TLJ7</accession>